<dbReference type="PANTHER" id="PTHR36151:SF3">
    <property type="entry name" value="ER-BOUND OXYGENASE MPAB_MPAB'_RUBBER OXYGENASE CATALYTIC DOMAIN-CONTAINING PROTEIN"/>
    <property type="match status" value="1"/>
</dbReference>
<dbReference type="Proteomes" id="UP000287547">
    <property type="component" value="Unassembled WGS sequence"/>
</dbReference>
<evidence type="ECO:0000259" key="1">
    <source>
        <dbReference type="Pfam" id="PF09995"/>
    </source>
</evidence>
<reference evidence="2 3" key="1">
    <citation type="submission" date="2018-05" db="EMBL/GenBank/DDBJ databases">
        <title>Evolution of GPA BGCs.</title>
        <authorList>
            <person name="Waglechner N."/>
            <person name="Wright G.D."/>
        </authorList>
    </citation>
    <scope>NUCLEOTIDE SEQUENCE [LARGE SCALE GENOMIC DNA]</scope>
    <source>
        <strain evidence="2 3">A82846</strain>
    </source>
</reference>
<dbReference type="RefSeq" id="WP_037251962.1">
    <property type="nucleotide sequence ID" value="NZ_QHKI01000049.1"/>
</dbReference>
<dbReference type="EMBL" id="QHKI01000049">
    <property type="protein sequence ID" value="RSM75088.1"/>
    <property type="molecule type" value="Genomic_DNA"/>
</dbReference>
<organism evidence="2 3">
    <name type="scientific">Kibdelosporangium aridum</name>
    <dbReference type="NCBI Taxonomy" id="2030"/>
    <lineage>
        <taxon>Bacteria</taxon>
        <taxon>Bacillati</taxon>
        <taxon>Actinomycetota</taxon>
        <taxon>Actinomycetes</taxon>
        <taxon>Pseudonocardiales</taxon>
        <taxon>Pseudonocardiaceae</taxon>
        <taxon>Kibdelosporangium</taxon>
    </lineage>
</organism>
<accession>A0A428YXU9</accession>
<protein>
    <submittedName>
        <fullName evidence="2">DUF2236 domain-containing protein</fullName>
    </submittedName>
</protein>
<proteinExistence type="predicted"/>
<dbReference type="GO" id="GO:0016491">
    <property type="term" value="F:oxidoreductase activity"/>
    <property type="evidence" value="ECO:0007669"/>
    <property type="project" value="InterPro"/>
</dbReference>
<dbReference type="OrthoDB" id="3456672at2"/>
<name>A0A428YXU9_KIBAR</name>
<evidence type="ECO:0000313" key="3">
    <source>
        <dbReference type="Proteomes" id="UP000287547"/>
    </source>
</evidence>
<dbReference type="AlphaFoldDB" id="A0A428YXU9"/>
<evidence type="ECO:0000313" key="2">
    <source>
        <dbReference type="EMBL" id="RSM75088.1"/>
    </source>
</evidence>
<sequence>MLGPTSEAWHNVLDWRLLLGSGRALLLQVAHPTVGAGVAQYSDFQKRPWQRLRRTVDSLMVMTYGQDQTAVEAKRLRELHKYFTGIDHHGHRYSALNPEAYWWVHATLFEGTLDAHANFATPLSRPKQERLYEEWRELGEVLGLKATQMPSDLDGFFDYFNGMVENCLEDNKTVRTVLAALRDHAQPPPGWPRPVWRIVGPVSSDVLMTATVGTLPEPFRERLGLQWTASGSRKLKALKAAVKAGMPLLPDKVRYHPMALAAKRAARP</sequence>
<comment type="caution">
    <text evidence="2">The sequence shown here is derived from an EMBL/GenBank/DDBJ whole genome shotgun (WGS) entry which is preliminary data.</text>
</comment>
<dbReference type="InterPro" id="IPR018713">
    <property type="entry name" value="MPAB/Lcp_cat_dom"/>
</dbReference>
<dbReference type="PANTHER" id="PTHR36151">
    <property type="entry name" value="BLR2777 PROTEIN"/>
    <property type="match status" value="1"/>
</dbReference>
<dbReference type="Pfam" id="PF09995">
    <property type="entry name" value="MPAB_Lcp_cat"/>
    <property type="match status" value="1"/>
</dbReference>
<gene>
    <name evidence="2" type="ORF">DMH04_38715</name>
</gene>
<feature type="domain" description="ER-bound oxygenase mpaB/mpaB'/Rubber oxygenase catalytic" evidence="1">
    <location>
        <begin position="9"/>
        <end position="243"/>
    </location>
</feature>